<keyword evidence="3" id="KW-0133">Cell shape</keyword>
<keyword evidence="6" id="KW-0961">Cell wall biogenesis/degradation</keyword>
<protein>
    <recommendedName>
        <fullName evidence="9">Peptidoglycan bridge formation protein FemAB</fullName>
    </recommendedName>
</protein>
<keyword evidence="2" id="KW-0808">Transferase</keyword>
<proteinExistence type="inferred from homology"/>
<dbReference type="PANTHER" id="PTHR36174">
    <property type="entry name" value="LIPID II:GLYCINE GLYCYLTRANSFERASE"/>
    <property type="match status" value="1"/>
</dbReference>
<keyword evidence="4" id="KW-0573">Peptidoglycan synthesis</keyword>
<dbReference type="InterPro" id="IPR050644">
    <property type="entry name" value="PG_Glycine_Bridge_Synth"/>
</dbReference>
<evidence type="ECO:0008006" key="9">
    <source>
        <dbReference type="Google" id="ProtNLM"/>
    </source>
</evidence>
<accession>A0A2M7BWH6</accession>
<dbReference type="SUPFAM" id="SSF55729">
    <property type="entry name" value="Acyl-CoA N-acyltransferases (Nat)"/>
    <property type="match status" value="2"/>
</dbReference>
<dbReference type="Gene3D" id="3.40.630.30">
    <property type="match status" value="1"/>
</dbReference>
<dbReference type="InterPro" id="IPR003447">
    <property type="entry name" value="FEMABX"/>
</dbReference>
<dbReference type="Pfam" id="PF02388">
    <property type="entry name" value="FemAB"/>
    <property type="match status" value="1"/>
</dbReference>
<dbReference type="PROSITE" id="PS51191">
    <property type="entry name" value="FEMABX"/>
    <property type="match status" value="1"/>
</dbReference>
<evidence type="ECO:0000313" key="7">
    <source>
        <dbReference type="EMBL" id="PIV10938.1"/>
    </source>
</evidence>
<keyword evidence="5" id="KW-0012">Acyltransferase</keyword>
<dbReference type="EMBL" id="PEUY01000039">
    <property type="protein sequence ID" value="PIV10938.1"/>
    <property type="molecule type" value="Genomic_DNA"/>
</dbReference>
<evidence type="ECO:0000256" key="1">
    <source>
        <dbReference type="ARBA" id="ARBA00009943"/>
    </source>
</evidence>
<reference evidence="8" key="1">
    <citation type="submission" date="2017-09" db="EMBL/GenBank/DDBJ databases">
        <title>Depth-based differentiation of microbial function through sediment-hosted aquifers and enrichment of novel symbionts in the deep terrestrial subsurface.</title>
        <authorList>
            <person name="Probst A.J."/>
            <person name="Ladd B."/>
            <person name="Jarett J.K."/>
            <person name="Geller-Mcgrath D.E."/>
            <person name="Sieber C.M.K."/>
            <person name="Emerson J.B."/>
            <person name="Anantharaman K."/>
            <person name="Thomas B.C."/>
            <person name="Malmstrom R."/>
            <person name="Stieglmeier M."/>
            <person name="Klingl A."/>
            <person name="Woyke T."/>
            <person name="Ryan C.M."/>
            <person name="Banfield J.F."/>
        </authorList>
    </citation>
    <scope>NUCLEOTIDE SEQUENCE [LARGE SCALE GENOMIC DNA]</scope>
</reference>
<dbReference type="GO" id="GO:0008360">
    <property type="term" value="P:regulation of cell shape"/>
    <property type="evidence" value="ECO:0007669"/>
    <property type="project" value="UniProtKB-KW"/>
</dbReference>
<dbReference type="GO" id="GO:0016755">
    <property type="term" value="F:aminoacyltransferase activity"/>
    <property type="evidence" value="ECO:0007669"/>
    <property type="project" value="InterPro"/>
</dbReference>
<dbReference type="GO" id="GO:0071555">
    <property type="term" value="P:cell wall organization"/>
    <property type="evidence" value="ECO:0007669"/>
    <property type="project" value="UniProtKB-KW"/>
</dbReference>
<dbReference type="AlphaFoldDB" id="A0A2M7BWH6"/>
<evidence type="ECO:0000256" key="6">
    <source>
        <dbReference type="ARBA" id="ARBA00023316"/>
    </source>
</evidence>
<name>A0A2M7BWH6_9BACT</name>
<evidence type="ECO:0000256" key="4">
    <source>
        <dbReference type="ARBA" id="ARBA00022984"/>
    </source>
</evidence>
<gene>
    <name evidence="7" type="ORF">COS50_02860</name>
</gene>
<sequence length="330" mass="38830">MTNHPLQSVSWEQARKKMGIETLRIVDGKNTFQLTFHKIPYIDYKIGYLPRSAMPAKKILNQLYEYGKRNKVIFIKIEPYSPAVIPSEATEGSEVEGSKKEISRLASLARNDKRIIKSPHPLFPTWTQILDLTKSEEELLKNMHSKTRYNIRLAEKKGVVVKEESNDNGFETFARLYFETTKRQKYFGHDYRYHKIVWSNLKGKISHILVAYYNNIPLAAYELFYLDGIIYYVYGGTSEQFRNLMASNLLMWEAIKLGKRLGAKKFDMWGSLPPDYDYNHPWSGFTRFKSGYGTKFVEMVGSYDLIINPLLYQLYNFLYSLREMYLRFKR</sequence>
<evidence type="ECO:0000256" key="3">
    <source>
        <dbReference type="ARBA" id="ARBA00022960"/>
    </source>
</evidence>
<dbReference type="GO" id="GO:0009252">
    <property type="term" value="P:peptidoglycan biosynthetic process"/>
    <property type="evidence" value="ECO:0007669"/>
    <property type="project" value="UniProtKB-KW"/>
</dbReference>
<comment type="caution">
    <text evidence="7">The sequence shown here is derived from an EMBL/GenBank/DDBJ whole genome shotgun (WGS) entry which is preliminary data.</text>
</comment>
<dbReference type="PANTHER" id="PTHR36174:SF1">
    <property type="entry name" value="LIPID II:GLYCINE GLYCYLTRANSFERASE"/>
    <property type="match status" value="1"/>
</dbReference>
<dbReference type="InterPro" id="IPR016181">
    <property type="entry name" value="Acyl_CoA_acyltransferase"/>
</dbReference>
<evidence type="ECO:0000256" key="5">
    <source>
        <dbReference type="ARBA" id="ARBA00023315"/>
    </source>
</evidence>
<evidence type="ECO:0000256" key="2">
    <source>
        <dbReference type="ARBA" id="ARBA00022679"/>
    </source>
</evidence>
<comment type="similarity">
    <text evidence="1">Belongs to the FemABX family.</text>
</comment>
<dbReference type="Proteomes" id="UP000230673">
    <property type="component" value="Unassembled WGS sequence"/>
</dbReference>
<organism evidence="7 8">
    <name type="scientific">Candidatus Roizmanbacteria bacterium CG03_land_8_20_14_0_80_35_26</name>
    <dbReference type="NCBI Taxonomy" id="1974845"/>
    <lineage>
        <taxon>Bacteria</taxon>
        <taxon>Candidatus Roizmaniibacteriota</taxon>
    </lineage>
</organism>
<evidence type="ECO:0000313" key="8">
    <source>
        <dbReference type="Proteomes" id="UP000230673"/>
    </source>
</evidence>